<proteinExistence type="predicted"/>
<name>A0A6A6GGF8_9PEZI</name>
<dbReference type="Proteomes" id="UP000799538">
    <property type="component" value="Unassembled WGS sequence"/>
</dbReference>
<keyword evidence="2" id="KW-1185">Reference proteome</keyword>
<evidence type="ECO:0000313" key="2">
    <source>
        <dbReference type="Proteomes" id="UP000799538"/>
    </source>
</evidence>
<protein>
    <submittedName>
        <fullName evidence="1">Uncharacterized protein</fullName>
    </submittedName>
</protein>
<sequence>MRVSDDNPPSSNASEGLDFERCSKLHNALVRYAWEASGYDLAEMPERTWWEEDENADSLATIETTVHTTVQEYLKRTLMSPRFPEAGWDTSFPGYPRASTLNNFHRYAEMLASAREMLEGWYSIIANDEFDLRIIGLYSTDPAIAESGMGIIYDQTRHMCFYNQYDPDLLLDMDEQNSGTQRLLQPLETILTVYIDLIERGKIVALHKSVEPSLPKLRRTLLSDGTYRSEMIPPTKESQRNPTVPKRFTNTVDPWAIVPYTSDDLNLALDRWQALVQAIEDRQSPSAQDTPTSNGIFSVETLKAAGLDEERFAWSFFRLARTPRFKYLAPGLRLPTAEEFVASRHSFEDMADDDVTIPVCVLRGDYERAALNPWKVYERPTRLPWGLYLDRTNLDGFCPFEDGCLLALPYSIAGPVKRKAPNGQYRRHNSLLLQISQNPYMPQHSSQLALFLGYFAKAVVDGMWTVGEEGVQQDSDWYKLAESEDEDVRNQFIVPVGPGRQWC</sequence>
<reference evidence="2" key="1">
    <citation type="journal article" date="2020" name="Stud. Mycol.">
        <title>101 Dothideomycetes genomes: A test case for predicting lifestyles and emergence of pathogens.</title>
        <authorList>
            <person name="Haridas S."/>
            <person name="Albert R."/>
            <person name="Binder M."/>
            <person name="Bloem J."/>
            <person name="LaButti K."/>
            <person name="Salamov A."/>
            <person name="Andreopoulos B."/>
            <person name="Baker S."/>
            <person name="Barry K."/>
            <person name="Bills G."/>
            <person name="Bluhm B."/>
            <person name="Cannon C."/>
            <person name="Castanera R."/>
            <person name="Culley D."/>
            <person name="Daum C."/>
            <person name="Ezra D."/>
            <person name="Gonzalez J."/>
            <person name="Henrissat B."/>
            <person name="Kuo A."/>
            <person name="Liang C."/>
            <person name="Lipzen A."/>
            <person name="Lutzoni F."/>
            <person name="Magnuson J."/>
            <person name="Mondo S."/>
            <person name="Nolan M."/>
            <person name="Ohm R."/>
            <person name="Pangilinan J."/>
            <person name="Park H.-J."/>
            <person name="Ramirez L."/>
            <person name="Alfaro M."/>
            <person name="Sun H."/>
            <person name="Tritt A."/>
            <person name="Yoshinaga Y."/>
            <person name="Zwiers L.-H."/>
            <person name="Turgeon B."/>
            <person name="Goodwin S."/>
            <person name="Spatafora J."/>
            <person name="Crous P."/>
            <person name="Grigoriev I."/>
        </authorList>
    </citation>
    <scope>NUCLEOTIDE SEQUENCE [LARGE SCALE GENOMIC DNA]</scope>
    <source>
        <strain evidence="2">CECT 20119</strain>
    </source>
</reference>
<gene>
    <name evidence="1" type="ORF">BDZ85DRAFT_104354</name>
</gene>
<dbReference type="OrthoDB" id="444631at2759"/>
<evidence type="ECO:0000313" key="1">
    <source>
        <dbReference type="EMBL" id="KAF2224593.1"/>
    </source>
</evidence>
<accession>A0A6A6GGF8</accession>
<organism evidence="1 2">
    <name type="scientific">Elsinoe ampelina</name>
    <dbReference type="NCBI Taxonomy" id="302913"/>
    <lineage>
        <taxon>Eukaryota</taxon>
        <taxon>Fungi</taxon>
        <taxon>Dikarya</taxon>
        <taxon>Ascomycota</taxon>
        <taxon>Pezizomycotina</taxon>
        <taxon>Dothideomycetes</taxon>
        <taxon>Dothideomycetidae</taxon>
        <taxon>Myriangiales</taxon>
        <taxon>Elsinoaceae</taxon>
        <taxon>Elsinoe</taxon>
    </lineage>
</organism>
<dbReference type="EMBL" id="ML992505">
    <property type="protein sequence ID" value="KAF2224593.1"/>
    <property type="molecule type" value="Genomic_DNA"/>
</dbReference>
<dbReference type="AlphaFoldDB" id="A0A6A6GGF8"/>